<dbReference type="HOGENOM" id="CLU_027551_4_2_11"/>
<dbReference type="InterPro" id="IPR050955">
    <property type="entry name" value="Plant_Biomass_Hydrol_Est"/>
</dbReference>
<dbReference type="RefSeq" id="WP_038612979.1">
    <property type="nucleotide sequence ID" value="NZ_CP009215.1"/>
</dbReference>
<dbReference type="KEGG" id="cuv:CUREI_09655"/>
<feature type="domain" description="Phospholipase/carboxylesterase/thioesterase" evidence="2">
    <location>
        <begin position="99"/>
        <end position="164"/>
    </location>
</feature>
<dbReference type="AlphaFoldDB" id="A0A077HM79"/>
<dbReference type="Gene3D" id="3.40.50.1820">
    <property type="entry name" value="alpha/beta hydrolase"/>
    <property type="match status" value="1"/>
</dbReference>
<evidence type="ECO:0000313" key="3">
    <source>
        <dbReference type="EMBL" id="AIL97506.1"/>
    </source>
</evidence>
<organism evidence="3 4">
    <name type="scientific">Corynebacterium ureicelerivorans</name>
    <dbReference type="NCBI Taxonomy" id="401472"/>
    <lineage>
        <taxon>Bacteria</taxon>
        <taxon>Bacillati</taxon>
        <taxon>Actinomycetota</taxon>
        <taxon>Actinomycetes</taxon>
        <taxon>Mycobacteriales</taxon>
        <taxon>Corynebacteriaceae</taxon>
        <taxon>Corynebacterium</taxon>
    </lineage>
</organism>
<accession>A0A077HM79</accession>
<dbReference type="GO" id="GO:0016787">
    <property type="term" value="F:hydrolase activity"/>
    <property type="evidence" value="ECO:0007669"/>
    <property type="project" value="InterPro"/>
</dbReference>
<dbReference type="InterPro" id="IPR029058">
    <property type="entry name" value="AB_hydrolase_fold"/>
</dbReference>
<keyword evidence="4" id="KW-1185">Reference proteome</keyword>
<keyword evidence="1" id="KW-0732">Signal</keyword>
<dbReference type="Proteomes" id="UP000028939">
    <property type="component" value="Chromosome"/>
</dbReference>
<dbReference type="PANTHER" id="PTHR43037:SF1">
    <property type="entry name" value="BLL1128 PROTEIN"/>
    <property type="match status" value="1"/>
</dbReference>
<name>A0A077HM79_9CORY</name>
<dbReference type="PANTHER" id="PTHR43037">
    <property type="entry name" value="UNNAMED PRODUCT-RELATED"/>
    <property type="match status" value="1"/>
</dbReference>
<sequence length="260" mass="28249">MKRHTLTHQGRERRWVEIPGDPDALVLVLHGSLQSSNVMRNFTDRTFEGLGPTVVYPDGVKHHFNDLRTGFNEDARRLRIDDVGFLINVVEHYRAGTVLGCGFSNGGQMVMRLLFDAPGLLTGAATFGASMPTPDNTLTSTEHYQPTALLSVHGTEDPLVPYNGGMAGIGGNNRGTTRSATDSAAFFAELNGCTRHEVTASDTLHIDDWGGPHPVRLVTLRGAGHLVPVNKDLDPRLGPNPKTPTGGELIRQFFFAGQTR</sequence>
<gene>
    <name evidence="3" type="ORF">CUREI_09655</name>
</gene>
<dbReference type="EMBL" id="CP009215">
    <property type="protein sequence ID" value="AIL97506.1"/>
    <property type="molecule type" value="Genomic_DNA"/>
</dbReference>
<evidence type="ECO:0000313" key="4">
    <source>
        <dbReference type="Proteomes" id="UP000028939"/>
    </source>
</evidence>
<proteinExistence type="predicted"/>
<dbReference type="STRING" id="401472.CUREI_09655"/>
<evidence type="ECO:0000259" key="2">
    <source>
        <dbReference type="Pfam" id="PF02230"/>
    </source>
</evidence>
<dbReference type="Pfam" id="PF02230">
    <property type="entry name" value="Abhydrolase_2"/>
    <property type="match status" value="1"/>
</dbReference>
<dbReference type="OrthoDB" id="9767239at2"/>
<evidence type="ECO:0000256" key="1">
    <source>
        <dbReference type="ARBA" id="ARBA00022729"/>
    </source>
</evidence>
<reference evidence="3 4" key="1">
    <citation type="submission" date="2014-08" db="EMBL/GenBank/DDBJ databases">
        <title>Complete genome sequence of Corynebacterium ureicelerivorans DSM 45051, a lipophilic and urea-splitting isolate from a blood culture of a septicaemia patient.</title>
        <authorList>
            <person name="Tippelt A."/>
            <person name="Albersmeier A."/>
            <person name="Brinkrolf K."/>
            <person name="Ruckert C."/>
            <person name="Tauch A."/>
        </authorList>
    </citation>
    <scope>NUCLEOTIDE SEQUENCE [LARGE SCALE GENOMIC DNA]</scope>
    <source>
        <strain evidence="3 4">IMMIB RIV-2301</strain>
    </source>
</reference>
<dbReference type="SUPFAM" id="SSF53474">
    <property type="entry name" value="alpha/beta-Hydrolases"/>
    <property type="match status" value="1"/>
</dbReference>
<dbReference type="InterPro" id="IPR003140">
    <property type="entry name" value="PLipase/COase/thioEstase"/>
</dbReference>
<protein>
    <recommendedName>
        <fullName evidence="2">Phospholipase/carboxylesterase/thioesterase domain-containing protein</fullName>
    </recommendedName>
</protein>